<comment type="cofactor">
    <cofactor evidence="1">
        <name>Zn(2+)</name>
        <dbReference type="ChEBI" id="CHEBI:29105"/>
    </cofactor>
</comment>
<evidence type="ECO:0000313" key="8">
    <source>
        <dbReference type="EMBL" id="OAT46893.1"/>
    </source>
</evidence>
<evidence type="ECO:0000256" key="1">
    <source>
        <dbReference type="ARBA" id="ARBA00001947"/>
    </source>
</evidence>
<protein>
    <recommendedName>
        <fullName evidence="3">adenosine deaminase</fullName>
        <ecNumber evidence="3">3.5.4.4</ecNumber>
    </recommendedName>
</protein>
<gene>
    <name evidence="8" type="ORF">M997_1891</name>
</gene>
<reference evidence="8 9" key="1">
    <citation type="submission" date="2016-04" db="EMBL/GenBank/DDBJ databases">
        <title>ATOL: Assembling a taxonomically balanced genome-scale reconstruction of the evolutionary history of the Enterobacteriaceae.</title>
        <authorList>
            <person name="Plunkett G.III."/>
            <person name="Neeno-Eckwall E.C."/>
            <person name="Glasner J.D."/>
            <person name="Perna N.T."/>
        </authorList>
    </citation>
    <scope>NUCLEOTIDE SEQUENCE [LARGE SCALE GENOMIC DNA]</scope>
    <source>
        <strain evidence="8 9">ATCC 700826</strain>
    </source>
</reference>
<dbReference type="PANTHER" id="PTHR11409:SF43">
    <property type="entry name" value="ADENOSINE DEAMINASE"/>
    <property type="match status" value="1"/>
</dbReference>
<dbReference type="InterPro" id="IPR001365">
    <property type="entry name" value="A_deaminase_dom"/>
</dbReference>
<keyword evidence="9" id="KW-1185">Reference proteome</keyword>
<dbReference type="GO" id="GO:0043103">
    <property type="term" value="P:hypoxanthine salvage"/>
    <property type="evidence" value="ECO:0007669"/>
    <property type="project" value="TreeGrafter"/>
</dbReference>
<dbReference type="Gene3D" id="3.20.20.140">
    <property type="entry name" value="Metal-dependent hydrolases"/>
    <property type="match status" value="1"/>
</dbReference>
<feature type="domain" description="Adenosine deaminase" evidence="7">
    <location>
        <begin position="17"/>
        <end position="334"/>
    </location>
</feature>
<dbReference type="EMBL" id="LXEV01000022">
    <property type="protein sequence ID" value="OAT46893.1"/>
    <property type="molecule type" value="Genomic_DNA"/>
</dbReference>
<name>A0AAJ3HT73_PROHU</name>
<dbReference type="GO" id="GO:0005829">
    <property type="term" value="C:cytosol"/>
    <property type="evidence" value="ECO:0007669"/>
    <property type="project" value="TreeGrafter"/>
</dbReference>
<comment type="similarity">
    <text evidence="2">Belongs to the metallo-dependent hydrolases superfamily. Adenosine and AMP deaminases family.</text>
</comment>
<dbReference type="GO" id="GO:0060169">
    <property type="term" value="P:negative regulation of adenosine receptor signaling pathway"/>
    <property type="evidence" value="ECO:0007669"/>
    <property type="project" value="TreeGrafter"/>
</dbReference>
<evidence type="ECO:0000256" key="3">
    <source>
        <dbReference type="ARBA" id="ARBA00012784"/>
    </source>
</evidence>
<evidence type="ECO:0000256" key="6">
    <source>
        <dbReference type="ARBA" id="ARBA00022833"/>
    </source>
</evidence>
<dbReference type="AlphaFoldDB" id="A0AAJ3HT73"/>
<keyword evidence="4" id="KW-0479">Metal-binding</keyword>
<dbReference type="GO" id="GO:0006154">
    <property type="term" value="P:adenosine catabolic process"/>
    <property type="evidence" value="ECO:0007669"/>
    <property type="project" value="TreeGrafter"/>
</dbReference>
<evidence type="ECO:0000256" key="2">
    <source>
        <dbReference type="ARBA" id="ARBA00006676"/>
    </source>
</evidence>
<dbReference type="InterPro" id="IPR032466">
    <property type="entry name" value="Metal_Hydrolase"/>
</dbReference>
<evidence type="ECO:0000256" key="4">
    <source>
        <dbReference type="ARBA" id="ARBA00022723"/>
    </source>
</evidence>
<dbReference type="SUPFAM" id="SSF51556">
    <property type="entry name" value="Metallo-dependent hydrolases"/>
    <property type="match status" value="1"/>
</dbReference>
<dbReference type="EC" id="3.5.4.4" evidence="3"/>
<evidence type="ECO:0000313" key="9">
    <source>
        <dbReference type="Proteomes" id="UP000078250"/>
    </source>
</evidence>
<dbReference type="PANTHER" id="PTHR11409">
    <property type="entry name" value="ADENOSINE DEAMINASE"/>
    <property type="match status" value="1"/>
</dbReference>
<dbReference type="GO" id="GO:0046103">
    <property type="term" value="P:inosine biosynthetic process"/>
    <property type="evidence" value="ECO:0007669"/>
    <property type="project" value="TreeGrafter"/>
</dbReference>
<dbReference type="GO" id="GO:0009897">
    <property type="term" value="C:external side of plasma membrane"/>
    <property type="evidence" value="ECO:0007669"/>
    <property type="project" value="TreeGrafter"/>
</dbReference>
<proteinExistence type="inferred from homology"/>
<accession>A0AAJ3HT73</accession>
<evidence type="ECO:0000256" key="5">
    <source>
        <dbReference type="ARBA" id="ARBA00022801"/>
    </source>
</evidence>
<dbReference type="Proteomes" id="UP000078250">
    <property type="component" value="Unassembled WGS sequence"/>
</dbReference>
<dbReference type="GO" id="GO:0046872">
    <property type="term" value="F:metal ion binding"/>
    <property type="evidence" value="ECO:0007669"/>
    <property type="project" value="UniProtKB-KW"/>
</dbReference>
<dbReference type="NCBIfam" id="TIGR01430">
    <property type="entry name" value="aden_deam"/>
    <property type="match status" value="1"/>
</dbReference>
<organism evidence="8 9">
    <name type="scientific">Proteus hauseri ATCC 700826</name>
    <dbReference type="NCBI Taxonomy" id="1354271"/>
    <lineage>
        <taxon>Bacteria</taxon>
        <taxon>Pseudomonadati</taxon>
        <taxon>Pseudomonadota</taxon>
        <taxon>Gammaproteobacteria</taxon>
        <taxon>Enterobacterales</taxon>
        <taxon>Morganellaceae</taxon>
        <taxon>Proteus</taxon>
    </lineage>
</organism>
<comment type="caution">
    <text evidence="8">The sequence shown here is derived from an EMBL/GenBank/DDBJ whole genome shotgun (WGS) entry which is preliminary data.</text>
</comment>
<evidence type="ECO:0000259" key="7">
    <source>
        <dbReference type="Pfam" id="PF00962"/>
    </source>
</evidence>
<keyword evidence="5 8" id="KW-0378">Hydrolase</keyword>
<dbReference type="RefSeq" id="WP_064719874.1">
    <property type="nucleotide sequence ID" value="NZ_LXEV01000022.1"/>
</dbReference>
<dbReference type="GO" id="GO:0004000">
    <property type="term" value="F:adenosine deaminase activity"/>
    <property type="evidence" value="ECO:0007669"/>
    <property type="project" value="UniProtKB-ARBA"/>
</dbReference>
<dbReference type="InterPro" id="IPR006330">
    <property type="entry name" value="Ado/ade_deaminase"/>
</dbReference>
<keyword evidence="6" id="KW-0862">Zinc</keyword>
<sequence length="337" mass="37925">MKHLLNDVEAFNPTIWPKVELHVHLDTSLSYFYVKQIYPDMDLAEFNRTFVATEQCFDLGDFLSKITPQIDILQTKTAITLAVDDLFHQFKADNVIYAELRFAPLLHTKNGLTAKEVVEIVINAMNASAQKQEIQARLILCTLRHFNKAQSMQTAKLVVDYQHKGVVALDLAADEAHFSLANHIAAFDYVKKAGSNLIAHAGEAKGAESVSETLDKLQVTRIGHGVRSIEDMTVIEKLKNNNILLEVCPSCNIICNVYNTIEQHSVDKLKKKGVKLNINTDARTVANTTLNKEYQLLHDVFGWNKEDFQQCNIDAIEASFISKELKISLISKIRNGK</sequence>
<dbReference type="Pfam" id="PF00962">
    <property type="entry name" value="A_deaminase"/>
    <property type="match status" value="1"/>
</dbReference>